<evidence type="ECO:0000256" key="2">
    <source>
        <dbReference type="ARBA" id="ARBA00022723"/>
    </source>
</evidence>
<keyword evidence="4" id="KW-0456">Lyase</keyword>
<reference evidence="6 7" key="1">
    <citation type="submission" date="2014-04" db="EMBL/GenBank/DDBJ databases">
        <title>Evolutionary Origins and Diversification of the Mycorrhizal Mutualists.</title>
        <authorList>
            <consortium name="DOE Joint Genome Institute"/>
            <consortium name="Mycorrhizal Genomics Consortium"/>
            <person name="Kohler A."/>
            <person name="Kuo A."/>
            <person name="Nagy L.G."/>
            <person name="Floudas D."/>
            <person name="Copeland A."/>
            <person name="Barry K.W."/>
            <person name="Cichocki N."/>
            <person name="Veneault-Fourrey C."/>
            <person name="LaButti K."/>
            <person name="Lindquist E.A."/>
            <person name="Lipzen A."/>
            <person name="Lundell T."/>
            <person name="Morin E."/>
            <person name="Murat C."/>
            <person name="Riley R."/>
            <person name="Ohm R."/>
            <person name="Sun H."/>
            <person name="Tunlid A."/>
            <person name="Henrissat B."/>
            <person name="Grigoriev I.V."/>
            <person name="Hibbett D.S."/>
            <person name="Martin F."/>
        </authorList>
    </citation>
    <scope>NUCLEOTIDE SEQUENCE [LARGE SCALE GENOMIC DNA]</scope>
    <source>
        <strain evidence="6 7">MD-312</strain>
    </source>
</reference>
<dbReference type="SUPFAM" id="SSF51316">
    <property type="entry name" value="Mss4-like"/>
    <property type="match status" value="1"/>
</dbReference>
<evidence type="ECO:0000259" key="5">
    <source>
        <dbReference type="PROSITE" id="PS51891"/>
    </source>
</evidence>
<evidence type="ECO:0000313" key="7">
    <source>
        <dbReference type="Proteomes" id="UP000053820"/>
    </source>
</evidence>
<dbReference type="EMBL" id="KN839875">
    <property type="protein sequence ID" value="KIJ60246.1"/>
    <property type="molecule type" value="Genomic_DNA"/>
</dbReference>
<gene>
    <name evidence="6" type="ORF">HYDPIDRAFT_183723</name>
</gene>
<dbReference type="Pfam" id="PF04828">
    <property type="entry name" value="GFA"/>
    <property type="match status" value="1"/>
</dbReference>
<evidence type="ECO:0000313" key="6">
    <source>
        <dbReference type="EMBL" id="KIJ60246.1"/>
    </source>
</evidence>
<keyword evidence="3" id="KW-0862">Zinc</keyword>
<dbReference type="PANTHER" id="PTHR33337:SF44">
    <property type="entry name" value="DUF636 DOMAIN PROTEIN (AFU_ORTHOLOGUE AFUA_1G09754)"/>
    <property type="match status" value="1"/>
</dbReference>
<dbReference type="HOGENOM" id="CLU_116419_0_0_1"/>
<proteinExistence type="inferred from homology"/>
<dbReference type="GO" id="GO:0016846">
    <property type="term" value="F:carbon-sulfur lyase activity"/>
    <property type="evidence" value="ECO:0007669"/>
    <property type="project" value="InterPro"/>
</dbReference>
<evidence type="ECO:0000256" key="1">
    <source>
        <dbReference type="ARBA" id="ARBA00005495"/>
    </source>
</evidence>
<organism evidence="6 7">
    <name type="scientific">Hydnomerulius pinastri MD-312</name>
    <dbReference type="NCBI Taxonomy" id="994086"/>
    <lineage>
        <taxon>Eukaryota</taxon>
        <taxon>Fungi</taxon>
        <taxon>Dikarya</taxon>
        <taxon>Basidiomycota</taxon>
        <taxon>Agaricomycotina</taxon>
        <taxon>Agaricomycetes</taxon>
        <taxon>Agaricomycetidae</taxon>
        <taxon>Boletales</taxon>
        <taxon>Boletales incertae sedis</taxon>
        <taxon>Leucogyrophana</taxon>
    </lineage>
</organism>
<name>A0A0C9WA32_9AGAM</name>
<dbReference type="PANTHER" id="PTHR33337">
    <property type="entry name" value="GFA DOMAIN-CONTAINING PROTEIN"/>
    <property type="match status" value="1"/>
</dbReference>
<dbReference type="InterPro" id="IPR011057">
    <property type="entry name" value="Mss4-like_sf"/>
</dbReference>
<evidence type="ECO:0000256" key="3">
    <source>
        <dbReference type="ARBA" id="ARBA00022833"/>
    </source>
</evidence>
<dbReference type="Proteomes" id="UP000053820">
    <property type="component" value="Unassembled WGS sequence"/>
</dbReference>
<dbReference type="InterPro" id="IPR006913">
    <property type="entry name" value="CENP-V/GFA"/>
</dbReference>
<dbReference type="AlphaFoldDB" id="A0A0C9WA32"/>
<dbReference type="Gene3D" id="3.90.1590.10">
    <property type="entry name" value="glutathione-dependent formaldehyde- activating enzyme (gfa)"/>
    <property type="match status" value="1"/>
</dbReference>
<keyword evidence="2" id="KW-0479">Metal-binding</keyword>
<dbReference type="OrthoDB" id="406544at2759"/>
<comment type="similarity">
    <text evidence="1">Belongs to the Gfa family.</text>
</comment>
<dbReference type="PROSITE" id="PS51891">
    <property type="entry name" value="CENP_V_GFA"/>
    <property type="match status" value="1"/>
</dbReference>
<keyword evidence="7" id="KW-1185">Reference proteome</keyword>
<sequence>MPIKLEGSCRCGVVHFNVQSSTPAPYQLCTCSICRKVGGVGGSINLGAHANTLEITRGKEHIGIYKAVMNRDTKEEAIASSERNFCTKCSAMLWLYDENWPDLLHPFASTIDSLELEAPDEMIVIMIDSKPDYAYKQYRTDSIEAWHKKHRKYIE</sequence>
<protein>
    <submittedName>
        <fullName evidence="6">Unplaced genomic scaffold scaffold_41, whole genome shotgun sequence</fullName>
    </submittedName>
</protein>
<dbReference type="GO" id="GO:0046872">
    <property type="term" value="F:metal ion binding"/>
    <property type="evidence" value="ECO:0007669"/>
    <property type="project" value="UniProtKB-KW"/>
</dbReference>
<accession>A0A0C9WA32</accession>
<evidence type="ECO:0000256" key="4">
    <source>
        <dbReference type="ARBA" id="ARBA00023239"/>
    </source>
</evidence>
<feature type="domain" description="CENP-V/GFA" evidence="5">
    <location>
        <begin position="5"/>
        <end position="147"/>
    </location>
</feature>